<feature type="region of interest" description="Disordered" evidence="1">
    <location>
        <begin position="337"/>
        <end position="357"/>
    </location>
</feature>
<feature type="region of interest" description="Disordered" evidence="1">
    <location>
        <begin position="291"/>
        <end position="312"/>
    </location>
</feature>
<evidence type="ECO:0000313" key="2">
    <source>
        <dbReference type="EMBL" id="KAK5950004.1"/>
    </source>
</evidence>
<evidence type="ECO:0000256" key="1">
    <source>
        <dbReference type="SAM" id="MobiDB-lite"/>
    </source>
</evidence>
<feature type="compositionally biased region" description="Low complexity" evidence="1">
    <location>
        <begin position="469"/>
        <end position="484"/>
    </location>
</feature>
<accession>A0AAN8E9T6</accession>
<name>A0AAN8E9T6_9EURO</name>
<gene>
    <name evidence="2" type="ORF">OHC33_008965</name>
</gene>
<feature type="region of interest" description="Disordered" evidence="1">
    <location>
        <begin position="1"/>
        <end position="51"/>
    </location>
</feature>
<feature type="region of interest" description="Disordered" evidence="1">
    <location>
        <begin position="596"/>
        <end position="644"/>
    </location>
</feature>
<proteinExistence type="predicted"/>
<evidence type="ECO:0000313" key="3">
    <source>
        <dbReference type="Proteomes" id="UP001316803"/>
    </source>
</evidence>
<keyword evidence="3" id="KW-1185">Reference proteome</keyword>
<reference evidence="2 3" key="1">
    <citation type="submission" date="2022-12" db="EMBL/GenBank/DDBJ databases">
        <title>Genomic features and morphological characterization of a novel Knufia sp. strain isolated from spacecraft assembly facility.</title>
        <authorList>
            <person name="Teixeira M."/>
            <person name="Chander A.M."/>
            <person name="Stajich J.E."/>
            <person name="Venkateswaran K."/>
        </authorList>
    </citation>
    <scope>NUCLEOTIDE SEQUENCE [LARGE SCALE GENOMIC DNA]</scope>
    <source>
        <strain evidence="2 3">FJI-L2-BK-P2</strain>
    </source>
</reference>
<comment type="caution">
    <text evidence="2">The sequence shown here is derived from an EMBL/GenBank/DDBJ whole genome shotgun (WGS) entry which is preliminary data.</text>
</comment>
<dbReference type="Proteomes" id="UP001316803">
    <property type="component" value="Unassembled WGS sequence"/>
</dbReference>
<feature type="compositionally biased region" description="Polar residues" evidence="1">
    <location>
        <begin position="599"/>
        <end position="609"/>
    </location>
</feature>
<sequence>MPKVSKPSTPPGRQIKSQPQSRLGAPRKPARGTKRLPIETPGTPTPRKRHMRGLAASAIQPEDPDWTSHDEAELSWHNQRVKELDATNRADASLAERLAWTDHNEALDELMFRRNPRFTDENWEDLIKTKQTLEEQEAERLSSKSKKYSKCDKIGHEWLQEHHDKLLARGRKLKLIDDEGSPEFPSGYLPLPVLPDDIYPNGGWPTPIFTEYNWTQLQDLKKEEAKLLQAVGTRSTRGNPKSGDDLLTKKATRNMSQLEFELIYHKAAINELTIKSQRAAVHSLEDPLKGRGTCLPKRERSAVPPPPSEVLPKDQRVTRAALKNYEAKYRDKKNVASTKGLTRGGRPAAPAKTRTSGTLKLTSEEKAMAKQTAGDLANMRRRRLSTVRIGVPKRRAFLGEVYMKEVEDRRRSLETAMATNGYAERKGSDADSLKMPGGWALDEQVSPGSPKYNASIVEDTASQVHMRRAPSSSTASTTPSTPRSFHTAVEQPPSPSYPSLPPRNLRKPSITYPTLPTLPASARKPLTFPTKRQSQLLRNHSASASKPAVARADTFSPATHMLRAKYNPTYFSKEGTDGFTEFERRCLKMYDAEKAREQPSAQAQANLYASTKRKRSSSPYMDLMETEQAEQASEERRKRRKMQDDLIMKLMADTMSDRDRMARKEDAKGKAWWKFW</sequence>
<organism evidence="2 3">
    <name type="scientific">Knufia fluminis</name>
    <dbReference type="NCBI Taxonomy" id="191047"/>
    <lineage>
        <taxon>Eukaryota</taxon>
        <taxon>Fungi</taxon>
        <taxon>Dikarya</taxon>
        <taxon>Ascomycota</taxon>
        <taxon>Pezizomycotina</taxon>
        <taxon>Eurotiomycetes</taxon>
        <taxon>Chaetothyriomycetidae</taxon>
        <taxon>Chaetothyriales</taxon>
        <taxon>Trichomeriaceae</taxon>
        <taxon>Knufia</taxon>
    </lineage>
</organism>
<feature type="compositionally biased region" description="Pro residues" evidence="1">
    <location>
        <begin position="492"/>
        <end position="501"/>
    </location>
</feature>
<feature type="region of interest" description="Disordered" evidence="1">
    <location>
        <begin position="423"/>
        <end position="524"/>
    </location>
</feature>
<protein>
    <submittedName>
        <fullName evidence="2">Uncharacterized protein</fullName>
    </submittedName>
</protein>
<dbReference type="AlphaFoldDB" id="A0AAN8E9T6"/>
<dbReference type="EMBL" id="JAKLMC020000030">
    <property type="protein sequence ID" value="KAK5950004.1"/>
    <property type="molecule type" value="Genomic_DNA"/>
</dbReference>
<feature type="compositionally biased region" description="Basic and acidic residues" evidence="1">
    <location>
        <begin position="423"/>
        <end position="432"/>
    </location>
</feature>